<dbReference type="InterPro" id="IPR043519">
    <property type="entry name" value="NT_sf"/>
</dbReference>
<sequence length="134" mass="15137">MDNEDIIFDIHKLSLNSDFDSQVQEILKFIRLSKSEVEHLQLLFNDLQNTLQTAWPGCEVQAFGSIVTGLGIKSSNVDCYISLPTWLPNRGAAIRCRDLEHFPSGVLGKGSVFVLITEHDSRKGKLENRFPTYL</sequence>
<dbReference type="Gene3D" id="3.30.460.10">
    <property type="entry name" value="Beta Polymerase, domain 2"/>
    <property type="match status" value="1"/>
</dbReference>
<organism evidence="2 3">
    <name type="scientific">Iphiclides podalirius</name>
    <name type="common">scarce swallowtail</name>
    <dbReference type="NCBI Taxonomy" id="110791"/>
    <lineage>
        <taxon>Eukaryota</taxon>
        <taxon>Metazoa</taxon>
        <taxon>Ecdysozoa</taxon>
        <taxon>Arthropoda</taxon>
        <taxon>Hexapoda</taxon>
        <taxon>Insecta</taxon>
        <taxon>Pterygota</taxon>
        <taxon>Neoptera</taxon>
        <taxon>Endopterygota</taxon>
        <taxon>Lepidoptera</taxon>
        <taxon>Glossata</taxon>
        <taxon>Ditrysia</taxon>
        <taxon>Papilionoidea</taxon>
        <taxon>Papilionidae</taxon>
        <taxon>Papilioninae</taxon>
        <taxon>Iphiclides</taxon>
    </lineage>
</organism>
<dbReference type="InterPro" id="IPR054708">
    <property type="entry name" value="MTPAP-like_central"/>
</dbReference>
<dbReference type="EMBL" id="OW152813">
    <property type="protein sequence ID" value="CAH2034559.1"/>
    <property type="molecule type" value="Genomic_DNA"/>
</dbReference>
<feature type="domain" description="Poly(A) RNA polymerase mitochondrial-like central palm" evidence="1">
    <location>
        <begin position="20"/>
        <end position="85"/>
    </location>
</feature>
<dbReference type="Proteomes" id="UP000837857">
    <property type="component" value="Chromosome 1"/>
</dbReference>
<keyword evidence="3" id="KW-1185">Reference proteome</keyword>
<proteinExistence type="predicted"/>
<protein>
    <recommendedName>
        <fullName evidence="1">Poly(A) RNA polymerase mitochondrial-like central palm domain-containing protein</fullName>
    </recommendedName>
</protein>
<name>A0ABN8HJS3_9NEOP</name>
<dbReference type="SUPFAM" id="SSF81301">
    <property type="entry name" value="Nucleotidyltransferase"/>
    <property type="match status" value="1"/>
</dbReference>
<gene>
    <name evidence="2" type="ORF">IPOD504_LOCUS185</name>
</gene>
<reference evidence="2" key="1">
    <citation type="submission" date="2022-03" db="EMBL/GenBank/DDBJ databases">
        <authorList>
            <person name="Martin H S."/>
        </authorList>
    </citation>
    <scope>NUCLEOTIDE SEQUENCE</scope>
</reference>
<feature type="non-terminal residue" evidence="2">
    <location>
        <position position="1"/>
    </location>
</feature>
<dbReference type="Pfam" id="PF22600">
    <property type="entry name" value="MTPAP-like_central"/>
    <property type="match status" value="1"/>
</dbReference>
<evidence type="ECO:0000259" key="1">
    <source>
        <dbReference type="Pfam" id="PF22600"/>
    </source>
</evidence>
<evidence type="ECO:0000313" key="3">
    <source>
        <dbReference type="Proteomes" id="UP000837857"/>
    </source>
</evidence>
<evidence type="ECO:0000313" key="2">
    <source>
        <dbReference type="EMBL" id="CAH2034559.1"/>
    </source>
</evidence>
<accession>A0ABN8HJS3</accession>